<dbReference type="Proteomes" id="UP000837675">
    <property type="component" value="Unassembled WGS sequence"/>
</dbReference>
<name>A0A8S4C2Q9_9ACAR</name>
<organism evidence="2 3">
    <name type="scientific">Hyalomma marginatum</name>
    <dbReference type="NCBI Taxonomy" id="34627"/>
    <lineage>
        <taxon>Eukaryota</taxon>
        <taxon>Metazoa</taxon>
        <taxon>Ecdysozoa</taxon>
        <taxon>Arthropoda</taxon>
        <taxon>Chelicerata</taxon>
        <taxon>Arachnida</taxon>
        <taxon>Acari</taxon>
        <taxon>Parasitiformes</taxon>
        <taxon>Ixodida</taxon>
        <taxon>Ixodoidea</taxon>
        <taxon>Ixodidae</taxon>
        <taxon>Hyalomminae</taxon>
        <taxon>Hyalomma</taxon>
    </lineage>
</organism>
<sequence length="70" mass="7442">MNNIFANPVLYGESFAFPQIPTVADFNRDGKLDIAVTNETTGTVTIMHGNGDGSFRYIASYAVGSGPAEL</sequence>
<dbReference type="SUPFAM" id="SSF69318">
    <property type="entry name" value="Integrin alpha N-terminal domain"/>
    <property type="match status" value="1"/>
</dbReference>
<dbReference type="Pfam" id="PF13517">
    <property type="entry name" value="FG-GAP_3"/>
    <property type="match status" value="1"/>
</dbReference>
<dbReference type="AlphaFoldDB" id="A0A8S4C2Q9"/>
<evidence type="ECO:0000313" key="2">
    <source>
        <dbReference type="EMBL" id="CAG7599286.1"/>
    </source>
</evidence>
<keyword evidence="3" id="KW-1185">Reference proteome</keyword>
<dbReference type="Gene3D" id="2.30.30.100">
    <property type="match status" value="1"/>
</dbReference>
<dbReference type="EMBL" id="CAJVAF010000342">
    <property type="protein sequence ID" value="CAG7599286.1"/>
    <property type="molecule type" value="Genomic_DNA"/>
</dbReference>
<gene>
    <name evidence="2" type="ORF">MHYMCMPASI_01083</name>
</gene>
<evidence type="ECO:0000313" key="3">
    <source>
        <dbReference type="Proteomes" id="UP000837675"/>
    </source>
</evidence>
<dbReference type="InterPro" id="IPR028994">
    <property type="entry name" value="Integrin_alpha_N"/>
</dbReference>
<dbReference type="InterPro" id="IPR013517">
    <property type="entry name" value="FG-GAP"/>
</dbReference>
<evidence type="ECO:0000256" key="1">
    <source>
        <dbReference type="ARBA" id="ARBA00022729"/>
    </source>
</evidence>
<reference evidence="2" key="1">
    <citation type="submission" date="2021-06" db="EMBL/GenBank/DDBJ databases">
        <authorList>
            <person name="Nardi T."/>
            <person name="Nardi T."/>
        </authorList>
    </citation>
    <scope>NUCLEOTIDE SEQUENCE</scope>
</reference>
<accession>A0A8S4C2Q9</accession>
<protein>
    <submittedName>
        <fullName evidence="2">VCBS repeat containing protein</fullName>
    </submittedName>
</protein>
<proteinExistence type="predicted"/>
<comment type="caution">
    <text evidence="2">The sequence shown here is derived from an EMBL/GenBank/DDBJ whole genome shotgun (WGS) entry which is preliminary data.</text>
</comment>
<keyword evidence="1" id="KW-0732">Signal</keyword>